<protein>
    <submittedName>
        <fullName evidence="2">Uncharacterized protein</fullName>
    </submittedName>
</protein>
<gene>
    <name evidence="2" type="ORF">BU23DRAFT_639719</name>
</gene>
<evidence type="ECO:0000256" key="1">
    <source>
        <dbReference type="SAM" id="MobiDB-lite"/>
    </source>
</evidence>
<organism evidence="2 3">
    <name type="scientific">Bimuria novae-zelandiae CBS 107.79</name>
    <dbReference type="NCBI Taxonomy" id="1447943"/>
    <lineage>
        <taxon>Eukaryota</taxon>
        <taxon>Fungi</taxon>
        <taxon>Dikarya</taxon>
        <taxon>Ascomycota</taxon>
        <taxon>Pezizomycotina</taxon>
        <taxon>Dothideomycetes</taxon>
        <taxon>Pleosporomycetidae</taxon>
        <taxon>Pleosporales</taxon>
        <taxon>Massarineae</taxon>
        <taxon>Didymosphaeriaceae</taxon>
        <taxon>Bimuria</taxon>
    </lineage>
</organism>
<dbReference type="AlphaFoldDB" id="A0A6A5VK33"/>
<feature type="region of interest" description="Disordered" evidence="1">
    <location>
        <begin position="239"/>
        <end position="276"/>
    </location>
</feature>
<keyword evidence="3" id="KW-1185">Reference proteome</keyword>
<reference evidence="2" key="1">
    <citation type="journal article" date="2020" name="Stud. Mycol.">
        <title>101 Dothideomycetes genomes: a test case for predicting lifestyles and emergence of pathogens.</title>
        <authorList>
            <person name="Haridas S."/>
            <person name="Albert R."/>
            <person name="Binder M."/>
            <person name="Bloem J."/>
            <person name="Labutti K."/>
            <person name="Salamov A."/>
            <person name="Andreopoulos B."/>
            <person name="Baker S."/>
            <person name="Barry K."/>
            <person name="Bills G."/>
            <person name="Bluhm B."/>
            <person name="Cannon C."/>
            <person name="Castanera R."/>
            <person name="Culley D."/>
            <person name="Daum C."/>
            <person name="Ezra D."/>
            <person name="Gonzalez J."/>
            <person name="Henrissat B."/>
            <person name="Kuo A."/>
            <person name="Liang C."/>
            <person name="Lipzen A."/>
            <person name="Lutzoni F."/>
            <person name="Magnuson J."/>
            <person name="Mondo S."/>
            <person name="Nolan M."/>
            <person name="Ohm R."/>
            <person name="Pangilinan J."/>
            <person name="Park H.-J."/>
            <person name="Ramirez L."/>
            <person name="Alfaro M."/>
            <person name="Sun H."/>
            <person name="Tritt A."/>
            <person name="Yoshinaga Y."/>
            <person name="Zwiers L.-H."/>
            <person name="Turgeon B."/>
            <person name="Goodwin S."/>
            <person name="Spatafora J."/>
            <person name="Crous P."/>
            <person name="Grigoriev I."/>
        </authorList>
    </citation>
    <scope>NUCLEOTIDE SEQUENCE</scope>
    <source>
        <strain evidence="2">CBS 107.79</strain>
    </source>
</reference>
<evidence type="ECO:0000313" key="2">
    <source>
        <dbReference type="EMBL" id="KAF1973757.1"/>
    </source>
</evidence>
<sequence length="276" mass="31256">MATIDRKLRHLPCHILHDHSIPCVVWFEDAIAYYGVPTVLFDLYILVPDIETATQVLIRDGWNLVPQEKGKIGNADVDYPQRHTSPPGPTTTVLLPAADWNFSLAGLGANNTKNLVNTIFPPLAGLVDALIDSLLDCPSDNYMLWSHLGVQIAYLYGWSPLLKEKGFAEQLMYEHRQYHLDVLFGMDHATWPFVSHQRKIREALRNRTHKLQECSAARSNESLFSREVQAKLLASMPDPFAHTEEDRKDGGGWEIFDNSKENGGILNSYTKPDEFE</sequence>
<dbReference type="OrthoDB" id="2730545at2759"/>
<proteinExistence type="predicted"/>
<name>A0A6A5VK33_9PLEO</name>
<accession>A0A6A5VK33</accession>
<dbReference type="Proteomes" id="UP000800036">
    <property type="component" value="Unassembled WGS sequence"/>
</dbReference>
<dbReference type="EMBL" id="ML976679">
    <property type="protein sequence ID" value="KAF1973757.1"/>
    <property type="molecule type" value="Genomic_DNA"/>
</dbReference>
<feature type="compositionally biased region" description="Basic and acidic residues" evidence="1">
    <location>
        <begin position="241"/>
        <end position="251"/>
    </location>
</feature>
<evidence type="ECO:0000313" key="3">
    <source>
        <dbReference type="Proteomes" id="UP000800036"/>
    </source>
</evidence>